<dbReference type="Pfam" id="PF00535">
    <property type="entry name" value="Glycos_transf_2"/>
    <property type="match status" value="1"/>
</dbReference>
<dbReference type="SUPFAM" id="SSF53448">
    <property type="entry name" value="Nucleotide-diphospho-sugar transferases"/>
    <property type="match status" value="1"/>
</dbReference>
<dbReference type="CDD" id="cd00761">
    <property type="entry name" value="Glyco_tranf_GTA_type"/>
    <property type="match status" value="1"/>
</dbReference>
<dbReference type="PANTHER" id="PTHR43685">
    <property type="entry name" value="GLYCOSYLTRANSFERASE"/>
    <property type="match status" value="1"/>
</dbReference>
<sequence>MAFPFISVIIPTYGREEPLVKSIEDVLKQDYPQFEVLVVDQTPTHKPEVQAFLEAQSTAGHIQWMKLDWASLPGARNYAVRRAQGQVMLFLDDDVELPDGFLTAHGQNYDRPEVGAVAGRVLDRMKLNDFEPGLEIATLPPEAMDPGIAWYHINLVHTTKPQQVLSARGCNMSYRREVFFEHNIWFDERFRGSAVREESDFCLHFRATGLMVWYDPEAILVHLGEETGGCHDITTKSLKYQMTFYHNHFLMGLKNLTFWQCCRFFLRLFDCHVLGRPPCHKSGSPIKVLTRFVFYSAGFADALSTQIQGLWQNGQVYTQQDQPAATDAGKGPIGVVQTSP</sequence>
<gene>
    <name evidence="3" type="ORF">IQ266_12490</name>
</gene>
<protein>
    <submittedName>
        <fullName evidence="3">Glycosyltransferase family 2 protein</fullName>
    </submittedName>
</protein>
<comment type="caution">
    <text evidence="3">The sequence shown here is derived from an EMBL/GenBank/DDBJ whole genome shotgun (WGS) entry which is preliminary data.</text>
</comment>
<reference evidence="3" key="1">
    <citation type="submission" date="2020-10" db="EMBL/GenBank/DDBJ databases">
        <authorList>
            <person name="Castelo-Branco R."/>
            <person name="Eusebio N."/>
            <person name="Adriana R."/>
            <person name="Vieira A."/>
            <person name="Brugerolle De Fraissinette N."/>
            <person name="Rezende De Castro R."/>
            <person name="Schneider M.P."/>
            <person name="Vasconcelos V."/>
            <person name="Leao P.N."/>
        </authorList>
    </citation>
    <scope>NUCLEOTIDE SEQUENCE</scope>
    <source>
        <strain evidence="3">LEGE 11480</strain>
    </source>
</reference>
<dbReference type="RefSeq" id="WP_264325378.1">
    <property type="nucleotide sequence ID" value="NZ_JADEXQ010000038.1"/>
</dbReference>
<dbReference type="EMBL" id="JADEXQ010000038">
    <property type="protein sequence ID" value="MBE9030548.1"/>
    <property type="molecule type" value="Genomic_DNA"/>
</dbReference>
<dbReference type="Proteomes" id="UP000625316">
    <property type="component" value="Unassembled WGS sequence"/>
</dbReference>
<evidence type="ECO:0000313" key="4">
    <source>
        <dbReference type="Proteomes" id="UP000625316"/>
    </source>
</evidence>
<evidence type="ECO:0000256" key="1">
    <source>
        <dbReference type="SAM" id="MobiDB-lite"/>
    </source>
</evidence>
<evidence type="ECO:0000313" key="3">
    <source>
        <dbReference type="EMBL" id="MBE9030548.1"/>
    </source>
</evidence>
<dbReference type="InterPro" id="IPR050834">
    <property type="entry name" value="Glycosyltransf_2"/>
</dbReference>
<dbReference type="Gene3D" id="3.90.550.10">
    <property type="entry name" value="Spore Coat Polysaccharide Biosynthesis Protein SpsA, Chain A"/>
    <property type="match status" value="1"/>
</dbReference>
<keyword evidence="4" id="KW-1185">Reference proteome</keyword>
<feature type="domain" description="Glycosyltransferase 2-like" evidence="2">
    <location>
        <begin position="7"/>
        <end position="179"/>
    </location>
</feature>
<dbReference type="AlphaFoldDB" id="A0A928VMR6"/>
<proteinExistence type="predicted"/>
<organism evidence="3 4">
    <name type="scientific">Romeriopsis navalis LEGE 11480</name>
    <dbReference type="NCBI Taxonomy" id="2777977"/>
    <lineage>
        <taxon>Bacteria</taxon>
        <taxon>Bacillati</taxon>
        <taxon>Cyanobacteriota</taxon>
        <taxon>Cyanophyceae</taxon>
        <taxon>Leptolyngbyales</taxon>
        <taxon>Leptolyngbyaceae</taxon>
        <taxon>Romeriopsis</taxon>
        <taxon>Romeriopsis navalis</taxon>
    </lineage>
</organism>
<accession>A0A928VMR6</accession>
<dbReference type="PANTHER" id="PTHR43685:SF2">
    <property type="entry name" value="GLYCOSYLTRANSFERASE 2-LIKE DOMAIN-CONTAINING PROTEIN"/>
    <property type="match status" value="1"/>
</dbReference>
<dbReference type="NCBIfam" id="NF038299">
    <property type="entry name" value="EPS_HpsN"/>
    <property type="match status" value="1"/>
</dbReference>
<feature type="region of interest" description="Disordered" evidence="1">
    <location>
        <begin position="321"/>
        <end position="340"/>
    </location>
</feature>
<dbReference type="InterPro" id="IPR029044">
    <property type="entry name" value="Nucleotide-diphossugar_trans"/>
</dbReference>
<dbReference type="InterPro" id="IPR001173">
    <property type="entry name" value="Glyco_trans_2-like"/>
</dbReference>
<evidence type="ECO:0000259" key="2">
    <source>
        <dbReference type="Pfam" id="PF00535"/>
    </source>
</evidence>
<name>A0A928VMR6_9CYAN</name>